<evidence type="ECO:0000256" key="6">
    <source>
        <dbReference type="ARBA" id="ARBA00022917"/>
    </source>
</evidence>
<feature type="non-terminal residue" evidence="11">
    <location>
        <position position="1"/>
    </location>
</feature>
<dbReference type="InterPro" id="IPR006075">
    <property type="entry name" value="Asn/Gln-tRNA_Trfase_suB/E_cat"/>
</dbReference>
<name>A0A1F8H2I4_9BACT</name>
<comment type="similarity">
    <text evidence="1">Belongs to the GatB/GatE family. GatB subfamily.</text>
</comment>
<dbReference type="SUPFAM" id="SSF89095">
    <property type="entry name" value="GatB/YqeY motif"/>
    <property type="match status" value="1"/>
</dbReference>
<dbReference type="GO" id="GO:0005524">
    <property type="term" value="F:ATP binding"/>
    <property type="evidence" value="ECO:0007669"/>
    <property type="project" value="UniProtKB-KW"/>
</dbReference>
<dbReference type="InterPro" id="IPR014746">
    <property type="entry name" value="Gln_synth/guanido_kin_cat_dom"/>
</dbReference>
<evidence type="ECO:0000256" key="5">
    <source>
        <dbReference type="ARBA" id="ARBA00022840"/>
    </source>
</evidence>
<comment type="catalytic activity">
    <reaction evidence="8">
        <text>L-aspartyl-tRNA(Asn) + L-glutamine + ATP + H2O = L-asparaginyl-tRNA(Asn) + L-glutamate + ADP + phosphate + 2 H(+)</text>
        <dbReference type="Rhea" id="RHEA:14513"/>
        <dbReference type="Rhea" id="RHEA-COMP:9674"/>
        <dbReference type="Rhea" id="RHEA-COMP:9677"/>
        <dbReference type="ChEBI" id="CHEBI:15377"/>
        <dbReference type="ChEBI" id="CHEBI:15378"/>
        <dbReference type="ChEBI" id="CHEBI:29985"/>
        <dbReference type="ChEBI" id="CHEBI:30616"/>
        <dbReference type="ChEBI" id="CHEBI:43474"/>
        <dbReference type="ChEBI" id="CHEBI:58359"/>
        <dbReference type="ChEBI" id="CHEBI:78515"/>
        <dbReference type="ChEBI" id="CHEBI:78516"/>
        <dbReference type="ChEBI" id="CHEBI:456216"/>
    </reaction>
</comment>
<reference evidence="11 12" key="1">
    <citation type="journal article" date="2016" name="Nat. Commun.">
        <title>Thousands of microbial genomes shed light on interconnected biogeochemical processes in an aquifer system.</title>
        <authorList>
            <person name="Anantharaman K."/>
            <person name="Brown C.T."/>
            <person name="Hug L.A."/>
            <person name="Sharon I."/>
            <person name="Castelle C.J."/>
            <person name="Probst A.J."/>
            <person name="Thomas B.C."/>
            <person name="Singh A."/>
            <person name="Wilkins M.J."/>
            <person name="Karaoz U."/>
            <person name="Brodie E.L."/>
            <person name="Williams K.H."/>
            <person name="Hubbard S.S."/>
            <person name="Banfield J.F."/>
        </authorList>
    </citation>
    <scope>NUCLEOTIDE SEQUENCE [LARGE SCALE GENOMIC DNA]</scope>
</reference>
<comment type="caution">
    <text evidence="11">The sequence shown here is derived from an EMBL/GenBank/DDBJ whole genome shotgun (WGS) entry which is preliminary data.</text>
</comment>
<accession>A0A1F8H2I4</accession>
<evidence type="ECO:0000313" key="12">
    <source>
        <dbReference type="Proteomes" id="UP000177676"/>
    </source>
</evidence>
<keyword evidence="3" id="KW-0436">Ligase</keyword>
<dbReference type="PANTHER" id="PTHR11659">
    <property type="entry name" value="GLUTAMYL-TRNA GLN AMIDOTRANSFERASE SUBUNIT B MITOCHONDRIAL AND PROKARYOTIC PET112-RELATED"/>
    <property type="match status" value="1"/>
</dbReference>
<comment type="catalytic activity">
    <reaction evidence="9">
        <text>L-glutamyl-tRNA(Gln) + L-glutamine + ATP + H2O = L-glutaminyl-tRNA(Gln) + L-glutamate + ADP + phosphate + H(+)</text>
        <dbReference type="Rhea" id="RHEA:17521"/>
        <dbReference type="Rhea" id="RHEA-COMP:9681"/>
        <dbReference type="Rhea" id="RHEA-COMP:9684"/>
        <dbReference type="ChEBI" id="CHEBI:15377"/>
        <dbReference type="ChEBI" id="CHEBI:15378"/>
        <dbReference type="ChEBI" id="CHEBI:29985"/>
        <dbReference type="ChEBI" id="CHEBI:30616"/>
        <dbReference type="ChEBI" id="CHEBI:43474"/>
        <dbReference type="ChEBI" id="CHEBI:58359"/>
        <dbReference type="ChEBI" id="CHEBI:78520"/>
        <dbReference type="ChEBI" id="CHEBI:78521"/>
        <dbReference type="ChEBI" id="CHEBI:456216"/>
    </reaction>
</comment>
<dbReference type="NCBIfam" id="NF004012">
    <property type="entry name" value="PRK05477.1-2"/>
    <property type="match status" value="1"/>
</dbReference>
<organism evidence="11 12">
    <name type="scientific">Candidatus Yanofskybacteria bacterium RIFCSPLOWO2_02_FULL_43_10b</name>
    <dbReference type="NCBI Taxonomy" id="1802704"/>
    <lineage>
        <taxon>Bacteria</taxon>
        <taxon>Candidatus Yanofskyibacteriota</taxon>
    </lineage>
</organism>
<dbReference type="FunFam" id="1.10.10.410:FF:000001">
    <property type="entry name" value="Aspartyl/glutamyl-tRNA(Asn/Gln) amidotransferase subunit B"/>
    <property type="match status" value="1"/>
</dbReference>
<dbReference type="NCBIfam" id="TIGR00133">
    <property type="entry name" value="gatB"/>
    <property type="match status" value="1"/>
</dbReference>
<comment type="subunit">
    <text evidence="2">Heterotrimer of A, B and C subunits.</text>
</comment>
<dbReference type="Pfam" id="PF02934">
    <property type="entry name" value="GatB_N"/>
    <property type="match status" value="1"/>
</dbReference>
<dbReference type="InterPro" id="IPR042114">
    <property type="entry name" value="GatB_C_1"/>
</dbReference>
<keyword evidence="6" id="KW-0648">Protein biosynthesis</keyword>
<evidence type="ECO:0000256" key="3">
    <source>
        <dbReference type="ARBA" id="ARBA00022598"/>
    </source>
</evidence>
<dbReference type="EMBL" id="MGKS01000043">
    <property type="protein sequence ID" value="OGN30959.1"/>
    <property type="molecule type" value="Genomic_DNA"/>
</dbReference>
<keyword evidence="4" id="KW-0547">Nucleotide-binding</keyword>
<dbReference type="InterPro" id="IPR017959">
    <property type="entry name" value="Asn/Gln-tRNA_amidoTrfase_suB/E"/>
</dbReference>
<evidence type="ECO:0000256" key="4">
    <source>
        <dbReference type="ARBA" id="ARBA00022741"/>
    </source>
</evidence>
<dbReference type="SUPFAM" id="SSF55931">
    <property type="entry name" value="Glutamine synthetase/guanido kinase"/>
    <property type="match status" value="1"/>
</dbReference>
<protein>
    <recommendedName>
        <fullName evidence="10">Asn/Gln amidotransferase domain-containing protein</fullName>
    </recommendedName>
</protein>
<dbReference type="Gene3D" id="1.10.10.410">
    <property type="match status" value="1"/>
</dbReference>
<evidence type="ECO:0000256" key="7">
    <source>
        <dbReference type="ARBA" id="ARBA00024799"/>
    </source>
</evidence>
<evidence type="ECO:0000256" key="2">
    <source>
        <dbReference type="ARBA" id="ARBA00011123"/>
    </source>
</evidence>
<evidence type="ECO:0000259" key="10">
    <source>
        <dbReference type="SMART" id="SM00845"/>
    </source>
</evidence>
<dbReference type="InterPro" id="IPR003789">
    <property type="entry name" value="Asn/Gln_tRNA_amidoTrase-B-like"/>
</dbReference>
<dbReference type="Proteomes" id="UP000177676">
    <property type="component" value="Unassembled WGS sequence"/>
</dbReference>
<sequence>RAGVPLMEMVTEPDLTSGEEVSTFAEKFRLLLRYLGVSDADMEKGQMRVEVNISVRDKKQATSDKLGTKVEIKNLNSIRSAALAVDYEIERQVSMLEDGHRVAQETRGWDEARQTTFSQRLKETAQDYRYFSEPDLPVLNLSEEYIESIEALMPELPEQRRKRFKEQYGLNDSQVEIFTIVKHLGDYFENVASGLGEEKKLHALAANYIITEFPPLFKMQGMEIDELEGIKISSEAFAELVVMIFHQKISSTAAKAVLKTMAETGLHPEAIAREKSLLQVSDTEELEKVAQEIISENPGPVADYKKGKTETLKFLVGKMMAKTKGQANPQMAGDLLEKLLH</sequence>
<dbReference type="GO" id="GO:0006412">
    <property type="term" value="P:translation"/>
    <property type="evidence" value="ECO:0007669"/>
    <property type="project" value="UniProtKB-KW"/>
</dbReference>
<comment type="function">
    <text evidence="7">Allows the formation of correctly charged Asn-tRNA(Asn) or Gln-tRNA(Gln) through the transamidation of misacylated Asp-tRNA(Asn) or Glu-tRNA(Gln) in organisms which lack either or both of asparaginyl-tRNA or glutaminyl-tRNA synthetases. The reaction takes place in the presence of glutamine and ATP through an activated phospho-Asp-tRNA(Asn) or phospho-Glu-tRNA(Gln).</text>
</comment>
<dbReference type="Gene3D" id="1.10.150.380">
    <property type="entry name" value="GatB domain, N-terminal subdomain"/>
    <property type="match status" value="1"/>
</dbReference>
<dbReference type="InterPro" id="IPR023168">
    <property type="entry name" value="GatB_Yqey_C_2"/>
</dbReference>
<evidence type="ECO:0000256" key="8">
    <source>
        <dbReference type="ARBA" id="ARBA00047380"/>
    </source>
</evidence>
<gene>
    <name evidence="11" type="ORF">A3I92_01250</name>
</gene>
<dbReference type="InterPro" id="IPR004413">
    <property type="entry name" value="GatB"/>
</dbReference>
<dbReference type="AlphaFoldDB" id="A0A1F8H2I4"/>
<proteinExistence type="inferred from homology"/>
<evidence type="ECO:0000256" key="1">
    <source>
        <dbReference type="ARBA" id="ARBA00005306"/>
    </source>
</evidence>
<evidence type="ECO:0000313" key="11">
    <source>
        <dbReference type="EMBL" id="OGN30959.1"/>
    </source>
</evidence>
<keyword evidence="5" id="KW-0067">ATP-binding</keyword>
<dbReference type="Pfam" id="PF02637">
    <property type="entry name" value="GatB_Yqey"/>
    <property type="match status" value="1"/>
</dbReference>
<dbReference type="SMART" id="SM00845">
    <property type="entry name" value="GatB_Yqey"/>
    <property type="match status" value="1"/>
</dbReference>
<evidence type="ECO:0000256" key="9">
    <source>
        <dbReference type="ARBA" id="ARBA00047913"/>
    </source>
</evidence>
<dbReference type="GO" id="GO:0016884">
    <property type="term" value="F:carbon-nitrogen ligase activity, with glutamine as amido-N-donor"/>
    <property type="evidence" value="ECO:0007669"/>
    <property type="project" value="InterPro"/>
</dbReference>
<dbReference type="InterPro" id="IPR018027">
    <property type="entry name" value="Asn/Gln_amidotransferase"/>
</dbReference>
<feature type="domain" description="Asn/Gln amidotransferase" evidence="10">
    <location>
        <begin position="186"/>
        <end position="340"/>
    </location>
</feature>